<dbReference type="PANTHER" id="PTHR11138:SF5">
    <property type="entry name" value="METHIONYL-TRNA FORMYLTRANSFERASE, MITOCHONDRIAL"/>
    <property type="match status" value="1"/>
</dbReference>
<dbReference type="EC" id="2.1.2.9" evidence="2 5"/>
<dbReference type="InterPro" id="IPR011034">
    <property type="entry name" value="Formyl_transferase-like_C_sf"/>
</dbReference>
<dbReference type="AlphaFoldDB" id="A0A9D2U7K5"/>
<reference evidence="8" key="1">
    <citation type="journal article" date="2021" name="PeerJ">
        <title>Extensive microbial diversity within the chicken gut microbiome revealed by metagenomics and culture.</title>
        <authorList>
            <person name="Gilroy R."/>
            <person name="Ravi A."/>
            <person name="Getino M."/>
            <person name="Pursley I."/>
            <person name="Horton D.L."/>
            <person name="Alikhan N.F."/>
            <person name="Baker D."/>
            <person name="Gharbi K."/>
            <person name="Hall N."/>
            <person name="Watson M."/>
            <person name="Adriaenssens E.M."/>
            <person name="Foster-Nyarko E."/>
            <person name="Jarju S."/>
            <person name="Secka A."/>
            <person name="Antonio M."/>
            <person name="Oren A."/>
            <person name="Chaudhuri R.R."/>
            <person name="La Ragione R."/>
            <person name="Hildebrand F."/>
            <person name="Pallen M.J."/>
        </authorList>
    </citation>
    <scope>NUCLEOTIDE SEQUENCE</scope>
    <source>
        <strain evidence="8">ChiBcec15-3976</strain>
    </source>
</reference>
<evidence type="ECO:0000259" key="7">
    <source>
        <dbReference type="Pfam" id="PF02911"/>
    </source>
</evidence>
<dbReference type="PROSITE" id="PS00373">
    <property type="entry name" value="GART"/>
    <property type="match status" value="1"/>
</dbReference>
<dbReference type="GO" id="GO:0005829">
    <property type="term" value="C:cytosol"/>
    <property type="evidence" value="ECO:0007669"/>
    <property type="project" value="TreeGrafter"/>
</dbReference>
<dbReference type="CDD" id="cd08704">
    <property type="entry name" value="Met_tRNA_FMT_C"/>
    <property type="match status" value="1"/>
</dbReference>
<feature type="domain" description="Formyl transferase N-terminal" evidence="6">
    <location>
        <begin position="1"/>
        <end position="179"/>
    </location>
</feature>
<keyword evidence="4 5" id="KW-0648">Protein biosynthesis</keyword>
<evidence type="ECO:0000313" key="8">
    <source>
        <dbReference type="EMBL" id="HJD41628.1"/>
    </source>
</evidence>
<comment type="catalytic activity">
    <reaction evidence="5">
        <text>L-methionyl-tRNA(fMet) + (6R)-10-formyltetrahydrofolate = N-formyl-L-methionyl-tRNA(fMet) + (6S)-5,6,7,8-tetrahydrofolate + H(+)</text>
        <dbReference type="Rhea" id="RHEA:24380"/>
        <dbReference type="Rhea" id="RHEA-COMP:9952"/>
        <dbReference type="Rhea" id="RHEA-COMP:9953"/>
        <dbReference type="ChEBI" id="CHEBI:15378"/>
        <dbReference type="ChEBI" id="CHEBI:57453"/>
        <dbReference type="ChEBI" id="CHEBI:78530"/>
        <dbReference type="ChEBI" id="CHEBI:78844"/>
        <dbReference type="ChEBI" id="CHEBI:195366"/>
        <dbReference type="EC" id="2.1.2.9"/>
    </reaction>
</comment>
<dbReference type="NCBIfam" id="TIGR00460">
    <property type="entry name" value="fmt"/>
    <property type="match status" value="1"/>
</dbReference>
<feature type="domain" description="Formyl transferase C-terminal" evidence="7">
    <location>
        <begin position="204"/>
        <end position="301"/>
    </location>
</feature>
<dbReference type="Proteomes" id="UP000823909">
    <property type="component" value="Unassembled WGS sequence"/>
</dbReference>
<comment type="caution">
    <text evidence="8">The sequence shown here is derived from an EMBL/GenBank/DDBJ whole genome shotgun (WGS) entry which is preliminary data.</text>
</comment>
<evidence type="ECO:0000256" key="2">
    <source>
        <dbReference type="ARBA" id="ARBA00012261"/>
    </source>
</evidence>
<dbReference type="InterPro" id="IPR005793">
    <property type="entry name" value="Formyl_trans_C"/>
</dbReference>
<dbReference type="InterPro" id="IPR044135">
    <property type="entry name" value="Met-tRNA-FMT_C"/>
</dbReference>
<gene>
    <name evidence="5 8" type="primary">fmt</name>
    <name evidence="8" type="ORF">H9910_01255</name>
</gene>
<dbReference type="InterPro" id="IPR002376">
    <property type="entry name" value="Formyl_transf_N"/>
</dbReference>
<dbReference type="GO" id="GO:0004479">
    <property type="term" value="F:methionyl-tRNA formyltransferase activity"/>
    <property type="evidence" value="ECO:0007669"/>
    <property type="project" value="UniProtKB-UniRule"/>
</dbReference>
<comment type="function">
    <text evidence="5">Attaches a formyl group to the free amino group of methionyl-tRNA(fMet). The formyl group appears to play a dual role in the initiator identity of N-formylmethionyl-tRNA by promoting its recognition by IF2 and preventing the misappropriation of this tRNA by the elongation apparatus.</text>
</comment>
<reference evidence="8" key="2">
    <citation type="submission" date="2021-04" db="EMBL/GenBank/DDBJ databases">
        <authorList>
            <person name="Gilroy R."/>
        </authorList>
    </citation>
    <scope>NUCLEOTIDE SEQUENCE</scope>
    <source>
        <strain evidence="8">ChiBcec15-3976</strain>
    </source>
</reference>
<dbReference type="SUPFAM" id="SSF53328">
    <property type="entry name" value="Formyltransferase"/>
    <property type="match status" value="1"/>
</dbReference>
<evidence type="ECO:0000259" key="6">
    <source>
        <dbReference type="Pfam" id="PF00551"/>
    </source>
</evidence>
<dbReference type="SUPFAM" id="SSF50486">
    <property type="entry name" value="FMT C-terminal domain-like"/>
    <property type="match status" value="1"/>
</dbReference>
<dbReference type="PANTHER" id="PTHR11138">
    <property type="entry name" value="METHIONYL-TRNA FORMYLTRANSFERASE"/>
    <property type="match status" value="1"/>
</dbReference>
<dbReference type="CDD" id="cd08646">
    <property type="entry name" value="FMT_core_Met-tRNA-FMT_N"/>
    <property type="match status" value="1"/>
</dbReference>
<protein>
    <recommendedName>
        <fullName evidence="2 5">Methionyl-tRNA formyltransferase</fullName>
        <ecNumber evidence="2 5">2.1.2.9</ecNumber>
    </recommendedName>
</protein>
<evidence type="ECO:0000313" key="9">
    <source>
        <dbReference type="Proteomes" id="UP000823909"/>
    </source>
</evidence>
<proteinExistence type="inferred from homology"/>
<evidence type="ECO:0000256" key="4">
    <source>
        <dbReference type="ARBA" id="ARBA00022917"/>
    </source>
</evidence>
<dbReference type="InterPro" id="IPR005794">
    <property type="entry name" value="Fmt"/>
</dbReference>
<evidence type="ECO:0000256" key="5">
    <source>
        <dbReference type="HAMAP-Rule" id="MF_00182"/>
    </source>
</evidence>
<dbReference type="Gene3D" id="3.40.50.12230">
    <property type="match status" value="1"/>
</dbReference>
<sequence>MRVIFMGTPDFSVGTLEALIAAGHEVCLAVTQPDKPKGRGGRMQYTPVKEKALFYNIPVYQPKRVRDPECVEELRKYKADVMVVVAFGQILPKEILEMTPYGCINVHASLLPKYRGAAPIQWAIIEGEKVTGVTTMQMDEGLDTGDMILKTEVPVTADETGESLHDKLAAAGAALCVETLKALEDGTAVREKQGDSPTAYAKMLTKELGNIDWAEPAVKIERLVRGLNSWPSAYTHWNGKVMKIWRAAAEASETADVQPGTVVSVEKESFAVQTGDGVLRVLEVQMPGKKRMDAGAFLRGNTMEPGELLTRG</sequence>
<feature type="binding site" evidence="5">
    <location>
        <begin position="109"/>
        <end position="112"/>
    </location>
    <ligand>
        <name>(6S)-5,6,7,8-tetrahydrofolate</name>
        <dbReference type="ChEBI" id="CHEBI:57453"/>
    </ligand>
</feature>
<dbReference type="FunFam" id="3.40.50.12230:FF:000001">
    <property type="entry name" value="Methionyl-tRNA formyltransferase"/>
    <property type="match status" value="1"/>
</dbReference>
<name>A0A9D2U7K5_9FIRM</name>
<dbReference type="HAMAP" id="MF_00182">
    <property type="entry name" value="Formyl_trans"/>
    <property type="match status" value="1"/>
</dbReference>
<dbReference type="InterPro" id="IPR001555">
    <property type="entry name" value="GART_AS"/>
</dbReference>
<dbReference type="EMBL" id="DWUU01000009">
    <property type="protein sequence ID" value="HJD41628.1"/>
    <property type="molecule type" value="Genomic_DNA"/>
</dbReference>
<dbReference type="Pfam" id="PF02911">
    <property type="entry name" value="Formyl_trans_C"/>
    <property type="match status" value="1"/>
</dbReference>
<keyword evidence="3 5" id="KW-0808">Transferase</keyword>
<dbReference type="InterPro" id="IPR041711">
    <property type="entry name" value="Met-tRNA-FMT_N"/>
</dbReference>
<dbReference type="Pfam" id="PF00551">
    <property type="entry name" value="Formyl_trans_N"/>
    <property type="match status" value="1"/>
</dbReference>
<evidence type="ECO:0000256" key="1">
    <source>
        <dbReference type="ARBA" id="ARBA00010699"/>
    </source>
</evidence>
<evidence type="ECO:0000256" key="3">
    <source>
        <dbReference type="ARBA" id="ARBA00022679"/>
    </source>
</evidence>
<comment type="similarity">
    <text evidence="1 5">Belongs to the Fmt family.</text>
</comment>
<accession>A0A9D2U7K5</accession>
<dbReference type="InterPro" id="IPR036477">
    <property type="entry name" value="Formyl_transf_N_sf"/>
</dbReference>
<organism evidence="8 9">
    <name type="scientific">Candidatus Mediterraneibacter quadrami</name>
    <dbReference type="NCBI Taxonomy" id="2838684"/>
    <lineage>
        <taxon>Bacteria</taxon>
        <taxon>Bacillati</taxon>
        <taxon>Bacillota</taxon>
        <taxon>Clostridia</taxon>
        <taxon>Lachnospirales</taxon>
        <taxon>Lachnospiraceae</taxon>
        <taxon>Mediterraneibacter</taxon>
    </lineage>
</organism>